<feature type="signal peptide" evidence="2">
    <location>
        <begin position="1"/>
        <end position="28"/>
    </location>
</feature>
<reference evidence="3 4" key="1">
    <citation type="submission" date="2009-01" db="EMBL/GenBank/DDBJ databases">
        <authorList>
            <person name="Fulton L."/>
            <person name="Clifton S."/>
            <person name="Chinwalla A.T."/>
            <person name="Mitreva M."/>
            <person name="Sodergren E."/>
            <person name="Weinstock G."/>
            <person name="Clifton S."/>
            <person name="Dooling D.J."/>
            <person name="Fulton B."/>
            <person name="Minx P."/>
            <person name="Pepin K.H."/>
            <person name="Johnson M."/>
            <person name="Bhonagiri V."/>
            <person name="Nash W.E."/>
            <person name="Mardis E.R."/>
            <person name="Wilson R.K."/>
        </authorList>
    </citation>
    <scope>NUCLEOTIDE SEQUENCE [LARGE SCALE GENOMIC DNA]</scope>
    <source>
        <strain evidence="3 4">ATCC 33806</strain>
    </source>
</reference>
<dbReference type="EMBL" id="ACEB01000006">
    <property type="protein sequence ID" value="EEG27797.1"/>
    <property type="molecule type" value="Genomic_DNA"/>
</dbReference>
<evidence type="ECO:0000256" key="1">
    <source>
        <dbReference type="SAM" id="MobiDB-lite"/>
    </source>
</evidence>
<dbReference type="HOGENOM" id="CLU_1376161_0_0_11"/>
<feature type="chain" id="PRO_5002895492" description="PepSY domain-containing protein" evidence="2">
    <location>
        <begin position="29"/>
        <end position="198"/>
    </location>
</feature>
<dbReference type="Proteomes" id="UP000006247">
    <property type="component" value="Unassembled WGS sequence"/>
</dbReference>
<protein>
    <recommendedName>
        <fullName evidence="5">PepSY domain-containing protein</fullName>
    </recommendedName>
</protein>
<dbReference type="Gene3D" id="3.10.450.40">
    <property type="match status" value="1"/>
</dbReference>
<accession>C0E0Z9</accession>
<evidence type="ECO:0000313" key="4">
    <source>
        <dbReference type="Proteomes" id="UP000006247"/>
    </source>
</evidence>
<evidence type="ECO:0000313" key="3">
    <source>
        <dbReference type="EMBL" id="EEG27797.1"/>
    </source>
</evidence>
<proteinExistence type="predicted"/>
<sequence length="198" mass="20756">MTITQRVTFGAAALILTIPLMTACGNNAKDATSSAPARASQPVSPLTTAEKTEAMAEATSQAPTSDQPPADTTDPVIMALEAFAKDHAGAVIVDVDREDHADVVEVKVVDNDKVQKFQVTPDGMATEVPTDDTNDDDVAKAKAAKVTALDAAKQARAKQQNGAIDSIDIEDDSNPVSWKVEFDDPNGATIAQELIPAQ</sequence>
<dbReference type="AlphaFoldDB" id="C0E0Z9"/>
<evidence type="ECO:0008006" key="5">
    <source>
        <dbReference type="Google" id="ProtNLM"/>
    </source>
</evidence>
<dbReference type="RefSeq" id="WP_005520017.1">
    <property type="nucleotide sequence ID" value="NZ_EQ973328.1"/>
</dbReference>
<name>C0E0Z9_9CORY</name>
<comment type="caution">
    <text evidence="3">The sequence shown here is derived from an EMBL/GenBank/DDBJ whole genome shotgun (WGS) entry which is preliminary data.</text>
</comment>
<organism evidence="3 4">
    <name type="scientific">Corynebacterium matruchotii ATCC 33806</name>
    <dbReference type="NCBI Taxonomy" id="566549"/>
    <lineage>
        <taxon>Bacteria</taxon>
        <taxon>Bacillati</taxon>
        <taxon>Actinomycetota</taxon>
        <taxon>Actinomycetes</taxon>
        <taxon>Mycobacteriales</taxon>
        <taxon>Corynebacteriaceae</taxon>
        <taxon>Corynebacterium</taxon>
    </lineage>
</organism>
<dbReference type="PROSITE" id="PS51257">
    <property type="entry name" value="PROKAR_LIPOPROTEIN"/>
    <property type="match status" value="1"/>
</dbReference>
<feature type="region of interest" description="Disordered" evidence="1">
    <location>
        <begin position="28"/>
        <end position="73"/>
    </location>
</feature>
<feature type="compositionally biased region" description="Polar residues" evidence="1">
    <location>
        <begin position="29"/>
        <end position="46"/>
    </location>
</feature>
<keyword evidence="2" id="KW-0732">Signal</keyword>
<evidence type="ECO:0000256" key="2">
    <source>
        <dbReference type="SAM" id="SignalP"/>
    </source>
</evidence>
<gene>
    <name evidence="3" type="ORF">CORMATOL_00649</name>
</gene>